<dbReference type="EMBL" id="JAPTMU010000006">
    <property type="protein sequence ID" value="KAJ4942052.1"/>
    <property type="molecule type" value="Genomic_DNA"/>
</dbReference>
<gene>
    <name evidence="1" type="ORF">JOQ06_011922</name>
</gene>
<dbReference type="Proteomes" id="UP001219934">
    <property type="component" value="Unassembled WGS sequence"/>
</dbReference>
<dbReference type="AlphaFoldDB" id="A0AAD6FQX3"/>
<name>A0AAD6FQX3_9TELE</name>
<organism evidence="1 2">
    <name type="scientific">Pogonophryne albipinna</name>
    <dbReference type="NCBI Taxonomy" id="1090488"/>
    <lineage>
        <taxon>Eukaryota</taxon>
        <taxon>Metazoa</taxon>
        <taxon>Chordata</taxon>
        <taxon>Craniata</taxon>
        <taxon>Vertebrata</taxon>
        <taxon>Euteleostomi</taxon>
        <taxon>Actinopterygii</taxon>
        <taxon>Neopterygii</taxon>
        <taxon>Teleostei</taxon>
        <taxon>Neoteleostei</taxon>
        <taxon>Acanthomorphata</taxon>
        <taxon>Eupercaria</taxon>
        <taxon>Perciformes</taxon>
        <taxon>Notothenioidei</taxon>
        <taxon>Pogonophryne</taxon>
    </lineage>
</organism>
<keyword evidence="2" id="KW-1185">Reference proteome</keyword>
<evidence type="ECO:0000313" key="1">
    <source>
        <dbReference type="EMBL" id="KAJ4942052.1"/>
    </source>
</evidence>
<reference evidence="1" key="1">
    <citation type="submission" date="2022-11" db="EMBL/GenBank/DDBJ databases">
        <title>Chromosome-level genome of Pogonophryne albipinna.</title>
        <authorList>
            <person name="Jo E."/>
        </authorList>
    </citation>
    <scope>NUCLEOTIDE SEQUENCE</scope>
    <source>
        <strain evidence="1">SGF0006</strain>
        <tissue evidence="1">Muscle</tissue>
    </source>
</reference>
<protein>
    <submittedName>
        <fullName evidence="1">Uncharacterized protein</fullName>
    </submittedName>
</protein>
<accession>A0AAD6FQX3</accession>
<proteinExistence type="predicted"/>
<sequence>MGKLMTECWAHTPGSRLTALRVKKDPCQDVRIAGTSSCEQVCLHKRRKGSYCHTGSGPGCTILEKEEEQEADHHLEIAGIHTLRVQMHRTRECRSPFERMYNRITLFCLSEKMSHFHFRLV</sequence>
<evidence type="ECO:0000313" key="2">
    <source>
        <dbReference type="Proteomes" id="UP001219934"/>
    </source>
</evidence>
<comment type="caution">
    <text evidence="1">The sequence shown here is derived from an EMBL/GenBank/DDBJ whole genome shotgun (WGS) entry which is preliminary data.</text>
</comment>